<accession>A0A934Q7A7</accession>
<dbReference type="EMBL" id="JAEHOH010000009">
    <property type="protein sequence ID" value="MBK0418768.1"/>
    <property type="molecule type" value="Genomic_DNA"/>
</dbReference>
<feature type="transmembrane region" description="Helical" evidence="1">
    <location>
        <begin position="93"/>
        <end position="111"/>
    </location>
</feature>
<feature type="transmembrane region" description="Helical" evidence="1">
    <location>
        <begin position="12"/>
        <end position="34"/>
    </location>
</feature>
<keyword evidence="1" id="KW-0812">Transmembrane</keyword>
<dbReference type="Proteomes" id="UP000608530">
    <property type="component" value="Unassembled WGS sequence"/>
</dbReference>
<dbReference type="InterPro" id="IPR046151">
    <property type="entry name" value="DUF6153"/>
</dbReference>
<sequence>MRDAVNRATTRPFIQSAGTVFAIVLMLIFGLVAMHSLSGNATARDALVPAGTATASDTVRAADALTLDGSVSGASAGCDASCAHGTVPDHGHLSMLMLCMLALLTGVLFLLRPALFRLSRAAAQSAGWLNRALPAPPAARPPSLFALSISRT</sequence>
<organism evidence="2 3">
    <name type="scientific">Leucobacter chromiisoli</name>
    <dbReference type="NCBI Taxonomy" id="2796471"/>
    <lineage>
        <taxon>Bacteria</taxon>
        <taxon>Bacillati</taxon>
        <taxon>Actinomycetota</taxon>
        <taxon>Actinomycetes</taxon>
        <taxon>Micrococcales</taxon>
        <taxon>Microbacteriaceae</taxon>
        <taxon>Leucobacter</taxon>
    </lineage>
</organism>
<evidence type="ECO:0000256" key="1">
    <source>
        <dbReference type="SAM" id="Phobius"/>
    </source>
</evidence>
<gene>
    <name evidence="2" type="ORF">JD276_06945</name>
</gene>
<name>A0A934Q7A7_9MICO</name>
<evidence type="ECO:0000313" key="3">
    <source>
        <dbReference type="Proteomes" id="UP000608530"/>
    </source>
</evidence>
<dbReference type="AlphaFoldDB" id="A0A934Q7A7"/>
<comment type="caution">
    <text evidence="2">The sequence shown here is derived from an EMBL/GenBank/DDBJ whole genome shotgun (WGS) entry which is preliminary data.</text>
</comment>
<reference evidence="2" key="1">
    <citation type="submission" date="2020-12" db="EMBL/GenBank/DDBJ databases">
        <title>Leucobacter sp. CAS1, isolated from Chromium sludge.</title>
        <authorList>
            <person name="Xu Z."/>
        </authorList>
    </citation>
    <scope>NUCLEOTIDE SEQUENCE</scope>
    <source>
        <strain evidence="2">CSA1</strain>
    </source>
</reference>
<proteinExistence type="predicted"/>
<keyword evidence="1" id="KW-1133">Transmembrane helix</keyword>
<dbReference type="RefSeq" id="WP_152424142.1">
    <property type="nucleotide sequence ID" value="NZ_JAEHOH010000009.1"/>
</dbReference>
<keyword evidence="1" id="KW-0472">Membrane</keyword>
<dbReference type="Pfam" id="PF19650">
    <property type="entry name" value="DUF6153"/>
    <property type="match status" value="1"/>
</dbReference>
<keyword evidence="3" id="KW-1185">Reference proteome</keyword>
<protein>
    <submittedName>
        <fullName evidence="2">Uncharacterized protein</fullName>
    </submittedName>
</protein>
<evidence type="ECO:0000313" key="2">
    <source>
        <dbReference type="EMBL" id="MBK0418768.1"/>
    </source>
</evidence>